<sequence length="64" mass="6445">MASPNETGPIHPKRCTGVTVVGLLSTVTRNLCNAVRQSSPGGSAEAAPVGEVGCADDCEVLCSM</sequence>
<gene>
    <name evidence="1" type="ORF">Pmi06nite_16880</name>
</gene>
<comment type="caution">
    <text evidence="1">The sequence shown here is derived from an EMBL/GenBank/DDBJ whole genome shotgun (WGS) entry which is preliminary data.</text>
</comment>
<accession>A0A8J3TM03</accession>
<reference evidence="1 2" key="1">
    <citation type="submission" date="2021-01" db="EMBL/GenBank/DDBJ databases">
        <title>Whole genome shotgun sequence of Planotetraspora mira NBRC 15435.</title>
        <authorList>
            <person name="Komaki H."/>
            <person name="Tamura T."/>
        </authorList>
    </citation>
    <scope>NUCLEOTIDE SEQUENCE [LARGE SCALE GENOMIC DNA]</scope>
    <source>
        <strain evidence="1 2">NBRC 15435</strain>
    </source>
</reference>
<keyword evidence="2" id="KW-1185">Reference proteome</keyword>
<evidence type="ECO:0000313" key="1">
    <source>
        <dbReference type="EMBL" id="GII28246.1"/>
    </source>
</evidence>
<dbReference type="AlphaFoldDB" id="A0A8J3TM03"/>
<evidence type="ECO:0000313" key="2">
    <source>
        <dbReference type="Proteomes" id="UP000650628"/>
    </source>
</evidence>
<name>A0A8J3TM03_9ACTN</name>
<organism evidence="1 2">
    <name type="scientific">Planotetraspora mira</name>
    <dbReference type="NCBI Taxonomy" id="58121"/>
    <lineage>
        <taxon>Bacteria</taxon>
        <taxon>Bacillati</taxon>
        <taxon>Actinomycetota</taxon>
        <taxon>Actinomycetes</taxon>
        <taxon>Streptosporangiales</taxon>
        <taxon>Streptosporangiaceae</taxon>
        <taxon>Planotetraspora</taxon>
    </lineage>
</organism>
<proteinExistence type="predicted"/>
<protein>
    <submittedName>
        <fullName evidence="1">Uncharacterized protein</fullName>
    </submittedName>
</protein>
<dbReference type="Proteomes" id="UP000650628">
    <property type="component" value="Unassembled WGS sequence"/>
</dbReference>
<dbReference type="EMBL" id="BOOO01000008">
    <property type="protein sequence ID" value="GII28246.1"/>
    <property type="molecule type" value="Genomic_DNA"/>
</dbReference>